<dbReference type="Proteomes" id="UP000077037">
    <property type="component" value="Unassembled WGS sequence"/>
</dbReference>
<evidence type="ECO:0000313" key="3">
    <source>
        <dbReference type="Proteomes" id="UP000077037"/>
    </source>
</evidence>
<keyword evidence="1" id="KW-0732">Signal</keyword>
<dbReference type="OrthoDB" id="8636813at2"/>
<feature type="chain" id="PRO_5007614666" description="DUF4148 domain-containing protein" evidence="1">
    <location>
        <begin position="19"/>
        <end position="103"/>
    </location>
</feature>
<dbReference type="Pfam" id="PF13663">
    <property type="entry name" value="DUF4148"/>
    <property type="match status" value="2"/>
</dbReference>
<dbReference type="AlphaFoldDB" id="A0A157NXF6"/>
<feature type="signal peptide" evidence="1">
    <location>
        <begin position="1"/>
        <end position="18"/>
    </location>
</feature>
<sequence length="103" mass="11042">MKIFAATLLMMLGVNAYAAGNVEPNNTPFQGVYGQQEPGKTRAQVLAELADAKANGLIVQQEADLPFQAVDTATLTRAQVRQELAQARDAGQTSFGELDYQAN</sequence>
<dbReference type="EMBL" id="FKBS01000014">
    <property type="protein sequence ID" value="SAI25928.1"/>
    <property type="molecule type" value="Genomic_DNA"/>
</dbReference>
<gene>
    <name evidence="2" type="ORF">SAMEA1982600_02041</name>
</gene>
<accession>A0A157NXF6</accession>
<organism evidence="2 3">
    <name type="scientific">Bordetella ansorpii</name>
    <dbReference type="NCBI Taxonomy" id="288768"/>
    <lineage>
        <taxon>Bacteria</taxon>
        <taxon>Pseudomonadati</taxon>
        <taxon>Pseudomonadota</taxon>
        <taxon>Betaproteobacteria</taxon>
        <taxon>Burkholderiales</taxon>
        <taxon>Alcaligenaceae</taxon>
        <taxon>Bordetella</taxon>
    </lineage>
</organism>
<name>A0A157NXF6_9BORD</name>
<evidence type="ECO:0000313" key="2">
    <source>
        <dbReference type="EMBL" id="SAI25928.1"/>
    </source>
</evidence>
<evidence type="ECO:0008006" key="4">
    <source>
        <dbReference type="Google" id="ProtNLM"/>
    </source>
</evidence>
<reference evidence="2 3" key="1">
    <citation type="submission" date="2016-03" db="EMBL/GenBank/DDBJ databases">
        <authorList>
            <consortium name="Pathogen Informatics"/>
        </authorList>
    </citation>
    <scope>NUCLEOTIDE SEQUENCE [LARGE SCALE GENOMIC DNA]</scope>
    <source>
        <strain evidence="2 3">NCTC13364</strain>
    </source>
</reference>
<dbReference type="RefSeq" id="WP_066411118.1">
    <property type="nucleotide sequence ID" value="NZ_FKBS01000014.1"/>
</dbReference>
<proteinExistence type="predicted"/>
<evidence type="ECO:0000256" key="1">
    <source>
        <dbReference type="SAM" id="SignalP"/>
    </source>
</evidence>
<protein>
    <recommendedName>
        <fullName evidence="4">DUF4148 domain-containing protein</fullName>
    </recommendedName>
</protein>
<dbReference type="InterPro" id="IPR025421">
    <property type="entry name" value="DUF4148"/>
</dbReference>